<dbReference type="Proteomes" id="UP000002282">
    <property type="component" value="Chromosome 2L"/>
</dbReference>
<accession>B4NXP7</accession>
<evidence type="ECO:0000313" key="2">
    <source>
        <dbReference type="EMBL" id="EDW89672.2"/>
    </source>
</evidence>
<feature type="region of interest" description="Disordered" evidence="1">
    <location>
        <begin position="256"/>
        <end position="276"/>
    </location>
</feature>
<dbReference type="KEGG" id="dya:Dyak_GE21442"/>
<dbReference type="EMBL" id="CM000157">
    <property type="protein sequence ID" value="EDW89672.2"/>
    <property type="molecule type" value="Genomic_DNA"/>
</dbReference>
<name>B4NXP7_DROYA</name>
<evidence type="ECO:0000313" key="3">
    <source>
        <dbReference type="Proteomes" id="UP000002282"/>
    </source>
</evidence>
<organism evidence="2 3">
    <name type="scientific">Drosophila yakuba</name>
    <name type="common">Fruit fly</name>
    <dbReference type="NCBI Taxonomy" id="7245"/>
    <lineage>
        <taxon>Eukaryota</taxon>
        <taxon>Metazoa</taxon>
        <taxon>Ecdysozoa</taxon>
        <taxon>Arthropoda</taxon>
        <taxon>Hexapoda</taxon>
        <taxon>Insecta</taxon>
        <taxon>Pterygota</taxon>
        <taxon>Neoptera</taxon>
        <taxon>Endopterygota</taxon>
        <taxon>Diptera</taxon>
        <taxon>Brachycera</taxon>
        <taxon>Muscomorpha</taxon>
        <taxon>Ephydroidea</taxon>
        <taxon>Drosophilidae</taxon>
        <taxon>Drosophila</taxon>
        <taxon>Sophophora</taxon>
    </lineage>
</organism>
<dbReference type="GO" id="GO:0000712">
    <property type="term" value="P:resolution of meiotic recombination intermediates"/>
    <property type="evidence" value="ECO:0007669"/>
    <property type="project" value="EnsemblMetazoa"/>
</dbReference>
<dbReference type="OrthoDB" id="7865022at2759"/>
<evidence type="ECO:0000256" key="1">
    <source>
        <dbReference type="SAM" id="MobiDB-lite"/>
    </source>
</evidence>
<protein>
    <recommendedName>
        <fullName evidence="4">Rad21/Rec8-like protein N-terminal domain-containing protein</fullName>
    </recommendedName>
</protein>
<dbReference type="HOGENOM" id="CLU_481695_0_0_1"/>
<proteinExistence type="predicted"/>
<keyword evidence="3" id="KW-1185">Reference proteome</keyword>
<reference evidence="2 3" key="1">
    <citation type="journal article" date="2007" name="Nature">
        <title>Evolution of genes and genomes on the Drosophila phylogeny.</title>
        <authorList>
            <consortium name="Drosophila 12 Genomes Consortium"/>
            <person name="Clark A.G."/>
            <person name="Eisen M.B."/>
            <person name="Smith D.R."/>
            <person name="Bergman C.M."/>
            <person name="Oliver B."/>
            <person name="Markow T.A."/>
            <person name="Kaufman T.C."/>
            <person name="Kellis M."/>
            <person name="Gelbart W."/>
            <person name="Iyer V.N."/>
            <person name="Pollard D.A."/>
            <person name="Sackton T.B."/>
            <person name="Larracuente A.M."/>
            <person name="Singh N.D."/>
            <person name="Abad J.P."/>
            <person name="Abt D.N."/>
            <person name="Adryan B."/>
            <person name="Aguade M."/>
            <person name="Akashi H."/>
            <person name="Anderson W.W."/>
            <person name="Aquadro C.F."/>
            <person name="Ardell D.H."/>
            <person name="Arguello R."/>
            <person name="Artieri C.G."/>
            <person name="Barbash D.A."/>
            <person name="Barker D."/>
            <person name="Barsanti P."/>
            <person name="Batterham P."/>
            <person name="Batzoglou S."/>
            <person name="Begun D."/>
            <person name="Bhutkar A."/>
            <person name="Blanco E."/>
            <person name="Bosak S.A."/>
            <person name="Bradley R.K."/>
            <person name="Brand A.D."/>
            <person name="Brent M.R."/>
            <person name="Brooks A.N."/>
            <person name="Brown R.H."/>
            <person name="Butlin R.K."/>
            <person name="Caggese C."/>
            <person name="Calvi B.R."/>
            <person name="Bernardo de Carvalho A."/>
            <person name="Caspi A."/>
            <person name="Castrezana S."/>
            <person name="Celniker S.E."/>
            <person name="Chang J.L."/>
            <person name="Chapple C."/>
            <person name="Chatterji S."/>
            <person name="Chinwalla A."/>
            <person name="Civetta A."/>
            <person name="Clifton S.W."/>
            <person name="Comeron J.M."/>
            <person name="Costello J.C."/>
            <person name="Coyne J.A."/>
            <person name="Daub J."/>
            <person name="David R.G."/>
            <person name="Delcher A.L."/>
            <person name="Delehaunty K."/>
            <person name="Do C.B."/>
            <person name="Ebling H."/>
            <person name="Edwards K."/>
            <person name="Eickbush T."/>
            <person name="Evans J.D."/>
            <person name="Filipski A."/>
            <person name="Findeiss S."/>
            <person name="Freyhult E."/>
            <person name="Fulton L."/>
            <person name="Fulton R."/>
            <person name="Garcia A.C."/>
            <person name="Gardiner A."/>
            <person name="Garfield D.A."/>
            <person name="Garvin B.E."/>
            <person name="Gibson G."/>
            <person name="Gilbert D."/>
            <person name="Gnerre S."/>
            <person name="Godfrey J."/>
            <person name="Good R."/>
            <person name="Gotea V."/>
            <person name="Gravely B."/>
            <person name="Greenberg A.J."/>
            <person name="Griffiths-Jones S."/>
            <person name="Gross S."/>
            <person name="Guigo R."/>
            <person name="Gustafson E.A."/>
            <person name="Haerty W."/>
            <person name="Hahn M.W."/>
            <person name="Halligan D.L."/>
            <person name="Halpern A.L."/>
            <person name="Halter G.M."/>
            <person name="Han M.V."/>
            <person name="Heger A."/>
            <person name="Hillier L."/>
            <person name="Hinrichs A.S."/>
            <person name="Holmes I."/>
            <person name="Hoskins R.A."/>
            <person name="Hubisz M.J."/>
            <person name="Hultmark D."/>
            <person name="Huntley M.A."/>
            <person name="Jaffe D.B."/>
            <person name="Jagadeeshan S."/>
            <person name="Jeck W.R."/>
            <person name="Johnson J."/>
            <person name="Jones C.D."/>
            <person name="Jordan W.C."/>
            <person name="Karpen G.H."/>
            <person name="Kataoka E."/>
            <person name="Keightley P.D."/>
            <person name="Kheradpour P."/>
            <person name="Kirkness E.F."/>
            <person name="Koerich L.B."/>
            <person name="Kristiansen K."/>
            <person name="Kudrna D."/>
            <person name="Kulathinal R.J."/>
            <person name="Kumar S."/>
            <person name="Kwok R."/>
            <person name="Lander E."/>
            <person name="Langley C.H."/>
            <person name="Lapoint R."/>
            <person name="Lazzaro B.P."/>
            <person name="Lee S.J."/>
            <person name="Levesque L."/>
            <person name="Li R."/>
            <person name="Lin C.F."/>
            <person name="Lin M.F."/>
            <person name="Lindblad-Toh K."/>
            <person name="Llopart A."/>
            <person name="Long M."/>
            <person name="Low L."/>
            <person name="Lozovsky E."/>
            <person name="Lu J."/>
            <person name="Luo M."/>
            <person name="Machado C.A."/>
            <person name="Makalowski W."/>
            <person name="Marzo M."/>
            <person name="Matsuda M."/>
            <person name="Matzkin L."/>
            <person name="McAllister B."/>
            <person name="McBride C.S."/>
            <person name="McKernan B."/>
            <person name="McKernan K."/>
            <person name="Mendez-Lago M."/>
            <person name="Minx P."/>
            <person name="Mollenhauer M.U."/>
            <person name="Montooth K."/>
            <person name="Mount S.M."/>
            <person name="Mu X."/>
            <person name="Myers E."/>
            <person name="Negre B."/>
            <person name="Newfeld S."/>
            <person name="Nielsen R."/>
            <person name="Noor M.A."/>
            <person name="O'Grady P."/>
            <person name="Pachter L."/>
            <person name="Papaceit M."/>
            <person name="Parisi M.J."/>
            <person name="Parisi M."/>
            <person name="Parts L."/>
            <person name="Pedersen J.S."/>
            <person name="Pesole G."/>
            <person name="Phillippy A.M."/>
            <person name="Ponting C.P."/>
            <person name="Pop M."/>
            <person name="Porcelli D."/>
            <person name="Powell J.R."/>
            <person name="Prohaska S."/>
            <person name="Pruitt K."/>
            <person name="Puig M."/>
            <person name="Quesneville H."/>
            <person name="Ram K.R."/>
            <person name="Rand D."/>
            <person name="Rasmussen M.D."/>
            <person name="Reed L.K."/>
            <person name="Reenan R."/>
            <person name="Reily A."/>
            <person name="Remington K.A."/>
            <person name="Rieger T.T."/>
            <person name="Ritchie M.G."/>
            <person name="Robin C."/>
            <person name="Rogers Y.H."/>
            <person name="Rohde C."/>
            <person name="Rozas J."/>
            <person name="Rubenfield M.J."/>
            <person name="Ruiz A."/>
            <person name="Russo S."/>
            <person name="Salzberg S.L."/>
            <person name="Sanchez-Gracia A."/>
            <person name="Saranga D.J."/>
            <person name="Sato H."/>
            <person name="Schaeffer S.W."/>
            <person name="Schatz M.C."/>
            <person name="Schlenke T."/>
            <person name="Schwartz R."/>
            <person name="Segarra C."/>
            <person name="Singh R.S."/>
            <person name="Sirot L."/>
            <person name="Sirota M."/>
            <person name="Sisneros N.B."/>
            <person name="Smith C.D."/>
            <person name="Smith T.F."/>
            <person name="Spieth J."/>
            <person name="Stage D.E."/>
            <person name="Stark A."/>
            <person name="Stephan W."/>
            <person name="Strausberg R.L."/>
            <person name="Strempel S."/>
            <person name="Sturgill D."/>
            <person name="Sutton G."/>
            <person name="Sutton G.G."/>
            <person name="Tao W."/>
            <person name="Teichmann S."/>
            <person name="Tobari Y.N."/>
            <person name="Tomimura Y."/>
            <person name="Tsolas J.M."/>
            <person name="Valente V.L."/>
            <person name="Venter E."/>
            <person name="Venter J.C."/>
            <person name="Vicario S."/>
            <person name="Vieira F.G."/>
            <person name="Vilella A.J."/>
            <person name="Villasante A."/>
            <person name="Walenz B."/>
            <person name="Wang J."/>
            <person name="Wasserman M."/>
            <person name="Watts T."/>
            <person name="Wilson D."/>
            <person name="Wilson R.K."/>
            <person name="Wing R.A."/>
            <person name="Wolfner M.F."/>
            <person name="Wong A."/>
            <person name="Wong G.K."/>
            <person name="Wu C.I."/>
            <person name="Wu G."/>
            <person name="Yamamoto D."/>
            <person name="Yang H.P."/>
            <person name="Yang S.P."/>
            <person name="Yorke J.A."/>
            <person name="Yoshida K."/>
            <person name="Zdobnov E."/>
            <person name="Zhang P."/>
            <person name="Zhang Y."/>
            <person name="Zimin A.V."/>
            <person name="Baldwin J."/>
            <person name="Abdouelleil A."/>
            <person name="Abdulkadir J."/>
            <person name="Abebe A."/>
            <person name="Abera B."/>
            <person name="Abreu J."/>
            <person name="Acer S.C."/>
            <person name="Aftuck L."/>
            <person name="Alexander A."/>
            <person name="An P."/>
            <person name="Anderson E."/>
            <person name="Anderson S."/>
            <person name="Arachi H."/>
            <person name="Azer M."/>
            <person name="Bachantsang P."/>
            <person name="Barry A."/>
            <person name="Bayul T."/>
            <person name="Berlin A."/>
            <person name="Bessette D."/>
            <person name="Bloom T."/>
            <person name="Blye J."/>
            <person name="Boguslavskiy L."/>
            <person name="Bonnet C."/>
            <person name="Boukhgalter B."/>
            <person name="Bourzgui I."/>
            <person name="Brown A."/>
            <person name="Cahill P."/>
            <person name="Channer S."/>
            <person name="Cheshatsang Y."/>
            <person name="Chuda L."/>
            <person name="Citroen M."/>
            <person name="Collymore A."/>
            <person name="Cooke P."/>
            <person name="Costello M."/>
            <person name="D'Aco K."/>
            <person name="Daza R."/>
            <person name="De Haan G."/>
            <person name="DeGray S."/>
            <person name="DeMaso C."/>
            <person name="Dhargay N."/>
            <person name="Dooley K."/>
            <person name="Dooley E."/>
            <person name="Doricent M."/>
            <person name="Dorje P."/>
            <person name="Dorjee K."/>
            <person name="Dupes A."/>
            <person name="Elong R."/>
            <person name="Falk J."/>
            <person name="Farina A."/>
            <person name="Faro S."/>
            <person name="Ferguson D."/>
            <person name="Fisher S."/>
            <person name="Foley C.D."/>
            <person name="Franke A."/>
            <person name="Friedrich D."/>
            <person name="Gadbois L."/>
            <person name="Gearin G."/>
            <person name="Gearin C.R."/>
            <person name="Giannoukos G."/>
            <person name="Goode T."/>
            <person name="Graham J."/>
            <person name="Grandbois E."/>
            <person name="Grewal S."/>
            <person name="Gyaltsen K."/>
            <person name="Hafez N."/>
            <person name="Hagos B."/>
            <person name="Hall J."/>
            <person name="Henson C."/>
            <person name="Hollinger A."/>
            <person name="Honan T."/>
            <person name="Huard M.D."/>
            <person name="Hughes L."/>
            <person name="Hurhula B."/>
            <person name="Husby M.E."/>
            <person name="Kamat A."/>
            <person name="Kanga B."/>
            <person name="Kashin S."/>
            <person name="Khazanovich D."/>
            <person name="Kisner P."/>
            <person name="Lance K."/>
            <person name="Lara M."/>
            <person name="Lee W."/>
            <person name="Lennon N."/>
            <person name="Letendre F."/>
            <person name="LeVine R."/>
            <person name="Lipovsky A."/>
            <person name="Liu X."/>
            <person name="Liu J."/>
            <person name="Liu S."/>
            <person name="Lokyitsang T."/>
            <person name="Lokyitsang Y."/>
            <person name="Lubonja R."/>
            <person name="Lui A."/>
            <person name="MacDonald P."/>
            <person name="Magnisalis V."/>
            <person name="Maru K."/>
            <person name="Matthews C."/>
            <person name="McCusker W."/>
            <person name="McDonough S."/>
            <person name="Mehta T."/>
            <person name="Meldrim J."/>
            <person name="Meneus L."/>
            <person name="Mihai O."/>
            <person name="Mihalev A."/>
            <person name="Mihova T."/>
            <person name="Mittelman R."/>
            <person name="Mlenga V."/>
            <person name="Montmayeur A."/>
            <person name="Mulrain L."/>
            <person name="Navidi A."/>
            <person name="Naylor J."/>
            <person name="Negash T."/>
            <person name="Nguyen T."/>
            <person name="Nguyen N."/>
            <person name="Nicol R."/>
            <person name="Norbu C."/>
            <person name="Norbu N."/>
            <person name="Novod N."/>
            <person name="O'Neill B."/>
            <person name="Osman S."/>
            <person name="Markiewicz E."/>
            <person name="Oyono O.L."/>
            <person name="Patti C."/>
            <person name="Phunkhang P."/>
            <person name="Pierre F."/>
            <person name="Priest M."/>
            <person name="Raghuraman S."/>
            <person name="Rege F."/>
            <person name="Reyes R."/>
            <person name="Rise C."/>
            <person name="Rogov P."/>
            <person name="Ross K."/>
            <person name="Ryan E."/>
            <person name="Settipalli S."/>
            <person name="Shea T."/>
            <person name="Sherpa N."/>
            <person name="Shi L."/>
            <person name="Shih D."/>
            <person name="Sparrow T."/>
            <person name="Spaulding J."/>
            <person name="Stalker J."/>
            <person name="Stange-Thomann N."/>
            <person name="Stavropoulos S."/>
            <person name="Stone C."/>
            <person name="Strader C."/>
            <person name="Tesfaye S."/>
            <person name="Thomson T."/>
            <person name="Thoulutsang Y."/>
            <person name="Thoulutsang D."/>
            <person name="Topham K."/>
            <person name="Topping I."/>
            <person name="Tsamla T."/>
            <person name="Vassiliev H."/>
            <person name="Vo A."/>
            <person name="Wangchuk T."/>
            <person name="Wangdi T."/>
            <person name="Weiand M."/>
            <person name="Wilkinson J."/>
            <person name="Wilson A."/>
            <person name="Yadav S."/>
            <person name="Young G."/>
            <person name="Yu Q."/>
            <person name="Zembek L."/>
            <person name="Zhong D."/>
            <person name="Zimmer A."/>
            <person name="Zwirko Z."/>
            <person name="Jaffe D.B."/>
            <person name="Alvarez P."/>
            <person name="Brockman W."/>
            <person name="Butler J."/>
            <person name="Chin C."/>
            <person name="Gnerre S."/>
            <person name="Grabherr M."/>
            <person name="Kleber M."/>
            <person name="Mauceli E."/>
            <person name="MacCallum I."/>
        </authorList>
    </citation>
    <scope>NUCLEOTIDE SEQUENCE [LARGE SCALE GENOMIC DNA]</scope>
    <source>
        <strain evidence="3">Tai18E2 / Tucson 14021-0261.01</strain>
    </source>
</reference>
<sequence>MPNAVDMMNLNLYEDNILNYCWKAGSRKTRKSALAQLDRNEIAVVDLVACCKKITELIEKNTLKTRSNVLVTKNKQNVLFKGISRLFFGVTDIFRCKVDLLLGDTKLLLDQCTRTNLDYVHTTTKSSVVTKSEIQIQRKKKQVITKKFKVTESKRARLQESELLDEYAHDYFEKMLSECQMWLLDCKQHGEEESNESFELHQSCTKSKSYHSITITEKIEFLEDHSVIMPSNGFGETEGADLTIFQELYPKDATRNSLKRHSTTEDPTDILPDKMPKLDDGQIFQADNAIMTQIFQHNIEPAKVTQIVCEPFLPAVLSSFVEIKFSKPMNRKRKLIVDKRIEYTREQLGKHRKKYMDEFILKSVKLPKPLDLPKPPSELFRKVNNNVTFSPLRNNFGPKLSIKEMEYEAENTLRTIFGGKFTENLSKEIFVGPFRAKKCKDKKACIYKPEPDELDFLQPELHQADVNPIIHNNKMNKHMPCCGNNHAHTYSVMMSLLNIWRNNPNITGIDAFDFIKTFASRIQASLAFLHLLYLVRDHFIKISKRANSLEMDQITLGKESAKLIDNLTLSEIF</sequence>
<gene>
    <name evidence="2" type="primary">Dyak\GE21442</name>
    <name evidence="2" type="synonym">dyak_GLEANR_520</name>
    <name evidence="2" type="synonym">GE21442</name>
    <name evidence="2" type="ORF">Dyak_GE21442</name>
</gene>
<reference evidence="2 3" key="2">
    <citation type="journal article" date="2007" name="PLoS Biol.">
        <title>Principles of genome evolution in the Drosophila melanogaster species group.</title>
        <authorList>
            <person name="Ranz J.M."/>
            <person name="Maurin D."/>
            <person name="Chan Y.S."/>
            <person name="von Grotthuss M."/>
            <person name="Hillier L.W."/>
            <person name="Roote J."/>
            <person name="Ashburner M."/>
            <person name="Bergman C.M."/>
        </authorList>
    </citation>
    <scope>NUCLEOTIDE SEQUENCE [LARGE SCALE GENOMIC DNA]</scope>
    <source>
        <strain evidence="3">Tai18E2 / Tucson 14021-0261.01</strain>
    </source>
</reference>
<dbReference type="eggNOG" id="ENOG502TCBN">
    <property type="taxonomic scope" value="Eukaryota"/>
</dbReference>
<evidence type="ECO:0008006" key="4">
    <source>
        <dbReference type="Google" id="ProtNLM"/>
    </source>
</evidence>
<dbReference type="GO" id="GO:0000795">
    <property type="term" value="C:synaptonemal complex"/>
    <property type="evidence" value="ECO:0007669"/>
    <property type="project" value="EnsemblMetazoa"/>
</dbReference>
<dbReference type="AlphaFoldDB" id="B4NXP7"/>